<dbReference type="Proteomes" id="UP000466730">
    <property type="component" value="Unassembled WGS sequence"/>
</dbReference>
<comment type="caution">
    <text evidence="1">The sequence shown here is derived from an EMBL/GenBank/DDBJ whole genome shotgun (WGS) entry which is preliminary data.</text>
</comment>
<dbReference type="Pfam" id="PF05069">
    <property type="entry name" value="Phage_tail_S"/>
    <property type="match status" value="1"/>
</dbReference>
<evidence type="ECO:0000313" key="2">
    <source>
        <dbReference type="Proteomes" id="UP000466730"/>
    </source>
</evidence>
<proteinExistence type="predicted"/>
<dbReference type="EMBL" id="WJPO01000088">
    <property type="protein sequence ID" value="MRH22988.1"/>
    <property type="molecule type" value="Genomic_DNA"/>
</dbReference>
<dbReference type="OrthoDB" id="2081253at2"/>
<evidence type="ECO:0000313" key="1">
    <source>
        <dbReference type="EMBL" id="MRH22988.1"/>
    </source>
</evidence>
<gene>
    <name evidence="1" type="ORF">GH815_18750</name>
</gene>
<accession>A0A844BKJ0</accession>
<evidence type="ECO:0008006" key="3">
    <source>
        <dbReference type="Google" id="ProtNLM"/>
    </source>
</evidence>
<reference evidence="1 2" key="1">
    <citation type="submission" date="2019-11" db="EMBL/GenBank/DDBJ databases">
        <title>Draft Whole-Genome sequence of the marine photosynthetic bacterium Rhodovulum strictum DSM 11289.</title>
        <authorList>
            <person name="Kyndt J.A."/>
            <person name="Meyer T.E."/>
        </authorList>
    </citation>
    <scope>NUCLEOTIDE SEQUENCE [LARGE SCALE GENOMIC DNA]</scope>
    <source>
        <strain evidence="1 2">DSM 11289</strain>
    </source>
</reference>
<sequence length="61" mass="6797">MTGVTMTVTVDDLKAQERLRALVERIENPEGFYAHVGETIVQSTKRNFQSESAPDGTPWST</sequence>
<dbReference type="RefSeq" id="WP_153750237.1">
    <property type="nucleotide sequence ID" value="NZ_BAAADI010000060.1"/>
</dbReference>
<name>A0A844BKJ0_9RHOB</name>
<protein>
    <recommendedName>
        <fullName evidence="3">Phage virion morphogenesis protein</fullName>
    </recommendedName>
</protein>
<organism evidence="1 2">
    <name type="scientific">Rhodovulum strictum</name>
    <dbReference type="NCBI Taxonomy" id="58314"/>
    <lineage>
        <taxon>Bacteria</taxon>
        <taxon>Pseudomonadati</taxon>
        <taxon>Pseudomonadota</taxon>
        <taxon>Alphaproteobacteria</taxon>
        <taxon>Rhodobacterales</taxon>
        <taxon>Paracoccaceae</taxon>
        <taxon>Rhodovulum</taxon>
    </lineage>
</organism>
<dbReference type="AlphaFoldDB" id="A0A844BKJ0"/>
<dbReference type="InterPro" id="IPR006522">
    <property type="entry name" value="Phage_virion_morphogenesis"/>
</dbReference>
<keyword evidence="2" id="KW-1185">Reference proteome</keyword>